<evidence type="ECO:0000313" key="2">
    <source>
        <dbReference type="EMBL" id="KAL3683518.1"/>
    </source>
</evidence>
<protein>
    <recommendedName>
        <fullName evidence="4">No apical meristem-associated C-terminal domain-containing protein</fullName>
    </recommendedName>
</protein>
<organism evidence="2 3">
    <name type="scientific">Riccia sorocarpa</name>
    <dbReference type="NCBI Taxonomy" id="122646"/>
    <lineage>
        <taxon>Eukaryota</taxon>
        <taxon>Viridiplantae</taxon>
        <taxon>Streptophyta</taxon>
        <taxon>Embryophyta</taxon>
        <taxon>Marchantiophyta</taxon>
        <taxon>Marchantiopsida</taxon>
        <taxon>Marchantiidae</taxon>
        <taxon>Marchantiales</taxon>
        <taxon>Ricciaceae</taxon>
        <taxon>Riccia</taxon>
    </lineage>
</organism>
<proteinExistence type="predicted"/>
<sequence>MLNYEWIPLSLIVDKRLLPDPYLLLENFTVDDSQKKEQVSDSAADESGTTEKKQIDKALQLYKVKHPKKCSFTFMSVWLIVKEIPRWEQPRDEKRTPTMKLKRKAVTQDIELLPESPEIEVLGDGKKQPPGNKAAKEDQKQIKHRESSMRAQAKATFDLVDITKKKLELMEDQNMQAIFSVRDSYLDSDEARQFFALRSSEMLHKLKARLDFDANTAIQSPSTVVRTHEETNQIEEDQIFKNRHRVSRNTIHRICIQFLFT</sequence>
<reference evidence="2 3" key="1">
    <citation type="submission" date="2024-09" db="EMBL/GenBank/DDBJ databases">
        <title>Chromosome-scale assembly of Riccia sorocarpa.</title>
        <authorList>
            <person name="Paukszto L."/>
        </authorList>
    </citation>
    <scope>NUCLEOTIDE SEQUENCE [LARGE SCALE GENOMIC DNA]</scope>
    <source>
        <strain evidence="2">LP-2024</strain>
        <tissue evidence="2">Aerial parts of the thallus</tissue>
    </source>
</reference>
<evidence type="ECO:0000313" key="3">
    <source>
        <dbReference type="Proteomes" id="UP001633002"/>
    </source>
</evidence>
<dbReference type="AlphaFoldDB" id="A0ABD3GWJ9"/>
<evidence type="ECO:0000256" key="1">
    <source>
        <dbReference type="SAM" id="MobiDB-lite"/>
    </source>
</evidence>
<name>A0ABD3GWJ9_9MARC</name>
<gene>
    <name evidence="2" type="ORF">R1sor_001540</name>
</gene>
<keyword evidence="3" id="KW-1185">Reference proteome</keyword>
<evidence type="ECO:0008006" key="4">
    <source>
        <dbReference type="Google" id="ProtNLM"/>
    </source>
</evidence>
<accession>A0ABD3GWJ9</accession>
<feature type="compositionally biased region" description="Basic and acidic residues" evidence="1">
    <location>
        <begin position="134"/>
        <end position="148"/>
    </location>
</feature>
<comment type="caution">
    <text evidence="2">The sequence shown here is derived from an EMBL/GenBank/DDBJ whole genome shotgun (WGS) entry which is preliminary data.</text>
</comment>
<dbReference type="Proteomes" id="UP001633002">
    <property type="component" value="Unassembled WGS sequence"/>
</dbReference>
<dbReference type="EMBL" id="JBJQOH010000006">
    <property type="protein sequence ID" value="KAL3683518.1"/>
    <property type="molecule type" value="Genomic_DNA"/>
</dbReference>
<feature type="region of interest" description="Disordered" evidence="1">
    <location>
        <begin position="121"/>
        <end position="148"/>
    </location>
</feature>